<organism evidence="3 4">
    <name type="scientific">Bythopirellula polymerisocia</name>
    <dbReference type="NCBI Taxonomy" id="2528003"/>
    <lineage>
        <taxon>Bacteria</taxon>
        <taxon>Pseudomonadati</taxon>
        <taxon>Planctomycetota</taxon>
        <taxon>Planctomycetia</taxon>
        <taxon>Pirellulales</taxon>
        <taxon>Lacipirellulaceae</taxon>
        <taxon>Bythopirellula</taxon>
    </lineage>
</organism>
<sequence precursor="true">MRLFTTVLALLIVCLFCSTLVAQEEIPADDHQGVYRLDPRTDRNDLILVPANEIKPGFTYNYYSQILNRRVWGFAKEDRSFEYAFGEGTIVPTSRFDLRLSEEAQMKILEERVPRLKQDLEGLGRSAAVQLDAAGQWKLLSYTTSARVFDLLTSERWEWHGKRRLGVVNVFGNLWQIVDGKYEPMVAGWVVCR</sequence>
<feature type="signal peptide" evidence="2">
    <location>
        <begin position="1"/>
        <end position="22"/>
    </location>
</feature>
<feature type="coiled-coil region" evidence="1">
    <location>
        <begin position="99"/>
        <end position="126"/>
    </location>
</feature>
<dbReference type="AlphaFoldDB" id="A0A5C6C2W1"/>
<proteinExistence type="predicted"/>
<reference evidence="3 4" key="1">
    <citation type="submission" date="2019-02" db="EMBL/GenBank/DDBJ databases">
        <title>Deep-cultivation of Planctomycetes and their phenomic and genomic characterization uncovers novel biology.</title>
        <authorList>
            <person name="Wiegand S."/>
            <person name="Jogler M."/>
            <person name="Boedeker C."/>
            <person name="Pinto D."/>
            <person name="Vollmers J."/>
            <person name="Rivas-Marin E."/>
            <person name="Kohn T."/>
            <person name="Peeters S.H."/>
            <person name="Heuer A."/>
            <person name="Rast P."/>
            <person name="Oberbeckmann S."/>
            <person name="Bunk B."/>
            <person name="Jeske O."/>
            <person name="Meyerdierks A."/>
            <person name="Storesund J.E."/>
            <person name="Kallscheuer N."/>
            <person name="Luecker S."/>
            <person name="Lage O.M."/>
            <person name="Pohl T."/>
            <person name="Merkel B.J."/>
            <person name="Hornburger P."/>
            <person name="Mueller R.-W."/>
            <person name="Bruemmer F."/>
            <person name="Labrenz M."/>
            <person name="Spormann A.M."/>
            <person name="Op Den Camp H."/>
            <person name="Overmann J."/>
            <person name="Amann R."/>
            <person name="Jetten M.S.M."/>
            <person name="Mascher T."/>
            <person name="Medema M.H."/>
            <person name="Devos D.P."/>
            <person name="Kaster A.-K."/>
            <person name="Ovreas L."/>
            <person name="Rohde M."/>
            <person name="Galperin M.Y."/>
            <person name="Jogler C."/>
        </authorList>
    </citation>
    <scope>NUCLEOTIDE SEQUENCE [LARGE SCALE GENOMIC DNA]</scope>
    <source>
        <strain evidence="3 4">Pla144</strain>
    </source>
</reference>
<dbReference type="OrthoDB" id="265067at2"/>
<accession>A0A5C6C2W1</accession>
<gene>
    <name evidence="3" type="ORF">Pla144_50430</name>
</gene>
<dbReference type="EMBL" id="SJPS01000018">
    <property type="protein sequence ID" value="TWU17836.1"/>
    <property type="molecule type" value="Genomic_DNA"/>
</dbReference>
<keyword evidence="2" id="KW-0732">Signal</keyword>
<keyword evidence="1" id="KW-0175">Coiled coil</keyword>
<comment type="caution">
    <text evidence="3">The sequence shown here is derived from an EMBL/GenBank/DDBJ whole genome shotgun (WGS) entry which is preliminary data.</text>
</comment>
<evidence type="ECO:0000256" key="1">
    <source>
        <dbReference type="SAM" id="Coils"/>
    </source>
</evidence>
<evidence type="ECO:0000256" key="2">
    <source>
        <dbReference type="SAM" id="SignalP"/>
    </source>
</evidence>
<keyword evidence="4" id="KW-1185">Reference proteome</keyword>
<protein>
    <submittedName>
        <fullName evidence="3">Uncharacterized protein</fullName>
    </submittedName>
</protein>
<evidence type="ECO:0000313" key="3">
    <source>
        <dbReference type="EMBL" id="TWU17836.1"/>
    </source>
</evidence>
<dbReference type="Proteomes" id="UP000318437">
    <property type="component" value="Unassembled WGS sequence"/>
</dbReference>
<feature type="chain" id="PRO_5022669555" evidence="2">
    <location>
        <begin position="23"/>
        <end position="193"/>
    </location>
</feature>
<evidence type="ECO:0000313" key="4">
    <source>
        <dbReference type="Proteomes" id="UP000318437"/>
    </source>
</evidence>
<dbReference type="RefSeq" id="WP_146453239.1">
    <property type="nucleotide sequence ID" value="NZ_SJPS01000018.1"/>
</dbReference>
<name>A0A5C6C2W1_9BACT</name>